<name>A0A9D7HT97_9PROT</name>
<organism evidence="1 2">
    <name type="scientific">Candidatus Methylophosphatis roskildensis</name>
    <dbReference type="NCBI Taxonomy" id="2899263"/>
    <lineage>
        <taxon>Bacteria</taxon>
        <taxon>Pseudomonadati</taxon>
        <taxon>Pseudomonadota</taxon>
        <taxon>Betaproteobacteria</taxon>
        <taxon>Nitrosomonadales</taxon>
        <taxon>Sterolibacteriaceae</taxon>
        <taxon>Candidatus Methylophosphatis</taxon>
    </lineage>
</organism>
<comment type="caution">
    <text evidence="1">The sequence shown here is derived from an EMBL/GenBank/DDBJ whole genome shotgun (WGS) entry which is preliminary data.</text>
</comment>
<dbReference type="Proteomes" id="UP000807785">
    <property type="component" value="Unassembled WGS sequence"/>
</dbReference>
<evidence type="ECO:0000313" key="1">
    <source>
        <dbReference type="EMBL" id="MBK6972475.1"/>
    </source>
</evidence>
<proteinExistence type="predicted"/>
<reference evidence="1" key="1">
    <citation type="submission" date="2020-10" db="EMBL/GenBank/DDBJ databases">
        <title>Connecting structure to function with the recovery of over 1000 high-quality activated sludge metagenome-assembled genomes encoding full-length rRNA genes using long-read sequencing.</title>
        <authorList>
            <person name="Singleton C.M."/>
            <person name="Petriglieri F."/>
            <person name="Kristensen J.M."/>
            <person name="Kirkegaard R.H."/>
            <person name="Michaelsen T.Y."/>
            <person name="Andersen M.H."/>
            <person name="Karst S.M."/>
            <person name="Dueholm M.S."/>
            <person name="Nielsen P.H."/>
            <person name="Albertsen M."/>
        </authorList>
    </citation>
    <scope>NUCLEOTIDE SEQUENCE</scope>
    <source>
        <strain evidence="1">Bjer_18-Q3-R1-45_BAT3C.347</strain>
    </source>
</reference>
<protein>
    <submittedName>
        <fullName evidence="1">Uncharacterized protein</fullName>
    </submittedName>
</protein>
<evidence type="ECO:0000313" key="2">
    <source>
        <dbReference type="Proteomes" id="UP000807785"/>
    </source>
</evidence>
<sequence length="64" mass="6867">MASVSPARISLAGFTRFVGCTLPLSTAALASERVLKKRAAHSHLSIRVRSGWSEVIGRLTKYPG</sequence>
<dbReference type="EMBL" id="JADJEV010000002">
    <property type="protein sequence ID" value="MBK6972475.1"/>
    <property type="molecule type" value="Genomic_DNA"/>
</dbReference>
<gene>
    <name evidence="1" type="ORF">IPH26_05825</name>
</gene>
<dbReference type="AlphaFoldDB" id="A0A9D7HT97"/>
<accession>A0A9D7HT97</accession>